<accession>A0A7Y6NGT2</accession>
<dbReference type="RefSeq" id="WP_159222887.1">
    <property type="nucleotide sequence ID" value="NZ_JABWPE010000022.1"/>
</dbReference>
<protein>
    <submittedName>
        <fullName evidence="2">Uncharacterized protein</fullName>
    </submittedName>
</protein>
<feature type="region of interest" description="Disordered" evidence="1">
    <location>
        <begin position="1"/>
        <end position="27"/>
    </location>
</feature>
<reference evidence="2 3" key="1">
    <citation type="submission" date="2020-05" db="EMBL/GenBank/DDBJ databases">
        <title>Whole Genome Sequences of Enterobacteriales Associated with the International Space Station.</title>
        <authorList>
            <person name="Bharadwaj A."/>
            <person name="Daudu R."/>
            <person name="Singh N."/>
            <person name="Wood J."/>
            <person name="Debieu M."/>
            <person name="Mason C."/>
            <person name="Wang C."/>
            <person name="Venkateswaran K."/>
        </authorList>
    </citation>
    <scope>NUCLEOTIDE SEQUENCE [LARGE SCALE GENOMIC DNA]</scope>
    <source>
        <strain evidence="2 3">IF5SW-B1</strain>
    </source>
</reference>
<proteinExistence type="predicted"/>
<organism evidence="2 3">
    <name type="scientific">Pantoea brenneri</name>
    <dbReference type="NCBI Taxonomy" id="472694"/>
    <lineage>
        <taxon>Bacteria</taxon>
        <taxon>Pseudomonadati</taxon>
        <taxon>Pseudomonadota</taxon>
        <taxon>Gammaproteobacteria</taxon>
        <taxon>Enterobacterales</taxon>
        <taxon>Erwiniaceae</taxon>
        <taxon>Pantoea</taxon>
    </lineage>
</organism>
<gene>
    <name evidence="2" type="ORF">HU668_17125</name>
</gene>
<evidence type="ECO:0000256" key="1">
    <source>
        <dbReference type="SAM" id="MobiDB-lite"/>
    </source>
</evidence>
<evidence type="ECO:0000313" key="2">
    <source>
        <dbReference type="EMBL" id="NUY98181.1"/>
    </source>
</evidence>
<dbReference type="AlphaFoldDB" id="A0A7Y6NGT2"/>
<sequence>MNNPTDVSHTQPADDQPLSGHFLTTGETGAGKTALTMTLMKDLLNQHADGEHHD</sequence>
<name>A0A7Y6NGT2_9GAMM</name>
<dbReference type="EMBL" id="JABWPM010000022">
    <property type="protein sequence ID" value="NUY98181.1"/>
    <property type="molecule type" value="Genomic_DNA"/>
</dbReference>
<feature type="compositionally biased region" description="Polar residues" evidence="1">
    <location>
        <begin position="1"/>
        <end position="13"/>
    </location>
</feature>
<dbReference type="GeneID" id="57346880"/>
<comment type="caution">
    <text evidence="2">The sequence shown here is derived from an EMBL/GenBank/DDBJ whole genome shotgun (WGS) entry which is preliminary data.</text>
</comment>
<dbReference type="Proteomes" id="UP000566985">
    <property type="component" value="Unassembled WGS sequence"/>
</dbReference>
<evidence type="ECO:0000313" key="3">
    <source>
        <dbReference type="Proteomes" id="UP000566985"/>
    </source>
</evidence>